<gene>
    <name evidence="2" type="ORF">AB1E22_02290</name>
</gene>
<comment type="caution">
    <text evidence="2">The sequence shown here is derived from an EMBL/GenBank/DDBJ whole genome shotgun (WGS) entry which is preliminary data.</text>
</comment>
<reference evidence="2 3" key="1">
    <citation type="submission" date="2024-07" db="EMBL/GenBank/DDBJ databases">
        <authorList>
            <person name="Wang L."/>
        </authorList>
    </citation>
    <scope>NUCLEOTIDE SEQUENCE [LARGE SCALE GENOMIC DNA]</scope>
    <source>
        <strain evidence="2 3">WL359</strain>
    </source>
</reference>
<proteinExistence type="predicted"/>
<dbReference type="InterPro" id="IPR036429">
    <property type="entry name" value="SpoA-like_sf"/>
</dbReference>
<accession>A0ABV3NPV2</accession>
<keyword evidence="2" id="KW-0966">Cell projection</keyword>
<dbReference type="EMBL" id="JBFMVT010000002">
    <property type="protein sequence ID" value="MEW7311559.1"/>
    <property type="molecule type" value="Genomic_DNA"/>
</dbReference>
<dbReference type="SUPFAM" id="SSF101801">
    <property type="entry name" value="Surface presentation of antigens (SPOA)"/>
    <property type="match status" value="1"/>
</dbReference>
<keyword evidence="3" id="KW-1185">Reference proteome</keyword>
<name>A0ABV3NPV2_9ENTR</name>
<evidence type="ECO:0000313" key="2">
    <source>
        <dbReference type="EMBL" id="MEW7311559.1"/>
    </source>
</evidence>
<keyword evidence="2" id="KW-0969">Cilium</keyword>
<evidence type="ECO:0000259" key="1">
    <source>
        <dbReference type="Pfam" id="PF01052"/>
    </source>
</evidence>
<evidence type="ECO:0000313" key="3">
    <source>
        <dbReference type="Proteomes" id="UP001555342"/>
    </source>
</evidence>
<dbReference type="RefSeq" id="WP_367593898.1">
    <property type="nucleotide sequence ID" value="NZ_JBFMVT010000002.1"/>
</dbReference>
<sequence>MQNASQRIRVYQANDCPELTRLDVSKLGRAYHKIPKIISAQFDNIEARLGIFFLKKYRLNALLHNMTFDIDCHCKNAQIFSTPHGSIGFDINRKFLLSILHTYYGLSKEGNPVSLDLTQSVTKTEERLKIKLGHELLQLIMVKEILNETLELKNDYTSVIHQWPYTVRFWLEGYDEYCFSILLDAHHVDLLLASSRAENESNEPQVKNLSSEQIEHMFTNMPLTLTGRLVSINLTVAQLLNIGPGDIIPVSLNEPLPVFIENEQIFSSVVAEERGRLYLSEFNDKTPEMKYE</sequence>
<dbReference type="Gene3D" id="2.30.330.10">
    <property type="entry name" value="SpoA-like"/>
    <property type="match status" value="1"/>
</dbReference>
<organism evidence="2 3">
    <name type="scientific">Buttiauxella gaviniae</name>
    <dbReference type="NCBI Taxonomy" id="82990"/>
    <lineage>
        <taxon>Bacteria</taxon>
        <taxon>Pseudomonadati</taxon>
        <taxon>Pseudomonadota</taxon>
        <taxon>Gammaproteobacteria</taxon>
        <taxon>Enterobacterales</taxon>
        <taxon>Enterobacteriaceae</taxon>
        <taxon>Buttiauxella</taxon>
    </lineage>
</organism>
<dbReference type="Proteomes" id="UP001555342">
    <property type="component" value="Unassembled WGS sequence"/>
</dbReference>
<feature type="domain" description="Flagellar motor switch protein FliN-like C-terminal" evidence="1">
    <location>
        <begin position="220"/>
        <end position="276"/>
    </location>
</feature>
<keyword evidence="2" id="KW-0282">Flagellum</keyword>
<protein>
    <submittedName>
        <fullName evidence="2">FliM/FliN family flagellar motor C-terminal domain-containing protein</fullName>
    </submittedName>
</protein>
<dbReference type="InterPro" id="IPR001543">
    <property type="entry name" value="FliN-like_C"/>
</dbReference>
<dbReference type="Pfam" id="PF01052">
    <property type="entry name" value="FliMN_C"/>
    <property type="match status" value="1"/>
</dbReference>